<evidence type="ECO:0000313" key="1">
    <source>
        <dbReference type="EMBL" id="MDU9693462.1"/>
    </source>
</evidence>
<gene>
    <name evidence="1" type="ORF">O0Q50_20005</name>
</gene>
<organism evidence="1 2">
    <name type="scientific">Priestia aryabhattai</name>
    <name type="common">Bacillus aryabhattai</name>
    <dbReference type="NCBI Taxonomy" id="412384"/>
    <lineage>
        <taxon>Bacteria</taxon>
        <taxon>Bacillati</taxon>
        <taxon>Bacillota</taxon>
        <taxon>Bacilli</taxon>
        <taxon>Bacillales</taxon>
        <taxon>Bacillaceae</taxon>
        <taxon>Priestia</taxon>
    </lineage>
</organism>
<accession>A0AAX6NC74</accession>
<dbReference type="EMBL" id="JAPTGD010000002">
    <property type="protein sequence ID" value="MDU9693462.1"/>
    <property type="molecule type" value="Genomic_DNA"/>
</dbReference>
<dbReference type="AlphaFoldDB" id="A0AAX6NC74"/>
<proteinExistence type="predicted"/>
<sequence>MKSYSAANLLGKEMQSQHFVDRLATFFSSAFNKEAEIELAVEVPQSVYLRTRLMCEFLEANYEVPVSVGEFVSALFIDFIHRNMKKHNPKKVCDELTKYVTPIENLEINDPMNNRIYLVKKKEHSTYIVGFSLDKVNIRRGEMILAEIDELTGNYYTVEELISRLWNNFVKGFSEGSNEKAIEKIFKMISTHLK</sequence>
<dbReference type="RefSeq" id="WP_316910689.1">
    <property type="nucleotide sequence ID" value="NZ_JAPTGD010000002.1"/>
</dbReference>
<evidence type="ECO:0000313" key="2">
    <source>
        <dbReference type="Proteomes" id="UP001269400"/>
    </source>
</evidence>
<reference evidence="1" key="2">
    <citation type="submission" date="2022-12" db="EMBL/GenBank/DDBJ databases">
        <authorList>
            <person name="Dechsakulwatana C."/>
            <person name="Rungsihiranrut A."/>
            <person name="Muangchinda C."/>
            <person name="Ningthoujam R."/>
            <person name="Klankeo P."/>
            <person name="Pinyakong O."/>
        </authorList>
    </citation>
    <scope>NUCLEOTIDE SEQUENCE</scope>
    <source>
        <strain evidence="1">TL01-2</strain>
    </source>
</reference>
<dbReference type="Proteomes" id="UP001269400">
    <property type="component" value="Unassembled WGS sequence"/>
</dbReference>
<comment type="caution">
    <text evidence="1">The sequence shown here is derived from an EMBL/GenBank/DDBJ whole genome shotgun (WGS) entry which is preliminary data.</text>
</comment>
<name>A0AAX6NC74_PRIAR</name>
<protein>
    <submittedName>
        <fullName evidence="1">Uncharacterized protein</fullName>
    </submittedName>
</protein>
<reference evidence="1" key="1">
    <citation type="journal article" date="2022" name="J Environ Chem Eng">
        <title>Biodegradation of petroleum oil using a constructed nonpathogenic and heavy metal-tolerant bacterial consortium isolated from marine sponges.</title>
        <authorList>
            <person name="Dechsakulwatana C."/>
            <person name="Rungsihiranrut A."/>
            <person name="Muangchinda C."/>
            <person name="Ningthoujam R."/>
            <person name="Klankeo P."/>
            <person name="Pinyakong O."/>
        </authorList>
    </citation>
    <scope>NUCLEOTIDE SEQUENCE</scope>
    <source>
        <strain evidence="1">TL01-2</strain>
    </source>
</reference>